<reference evidence="2 3" key="1">
    <citation type="submission" date="2014-06" db="EMBL/GenBank/DDBJ databases">
        <title>Rhizobium pelagicum/R2-400B4.</title>
        <authorList>
            <person name="Kimes N.E."/>
            <person name="Lopez-Perez M."/>
        </authorList>
    </citation>
    <scope>NUCLEOTIDE SEQUENCE [LARGE SCALE GENOMIC DNA]</scope>
    <source>
        <strain evidence="2 3">R2-400B4</strain>
    </source>
</reference>
<organism evidence="2 3">
    <name type="scientific">Pseudorhizobium pelagicum</name>
    <dbReference type="NCBI Taxonomy" id="1509405"/>
    <lineage>
        <taxon>Bacteria</taxon>
        <taxon>Pseudomonadati</taxon>
        <taxon>Pseudomonadota</taxon>
        <taxon>Alphaproteobacteria</taxon>
        <taxon>Hyphomicrobiales</taxon>
        <taxon>Rhizobiaceae</taxon>
        <taxon>Rhizobium/Agrobacterium group</taxon>
        <taxon>Pseudorhizobium</taxon>
    </lineage>
</organism>
<evidence type="ECO:0008006" key="4">
    <source>
        <dbReference type="Google" id="ProtNLM"/>
    </source>
</evidence>
<dbReference type="EMBL" id="JOKJ01000023">
    <property type="protein sequence ID" value="KEQ04766.1"/>
    <property type="molecule type" value="Genomic_DNA"/>
</dbReference>
<comment type="caution">
    <text evidence="2">The sequence shown here is derived from an EMBL/GenBank/DDBJ whole genome shotgun (WGS) entry which is preliminary data.</text>
</comment>
<accession>A0A922NWT0</accession>
<sequence length="203" mass="21604">MRSAMVAAVVLMTSVAAAPAWAGGAVDPAYVRSLAAPGKTVLVIEYYDAARKPVARAGFAAADGFQSRSPVDIAVGSAVTLHLFGLEPCRGEMVNPREGFAGSCDAYARNQLDILLKPAKVIFCRAFLTERDAPVQDVTCFIHTHYPGALDAVTNVEEQLLSVGALRLSKNQVGASLRPDLEEAERIGRAGYGMWADPRVEAQ</sequence>
<evidence type="ECO:0000313" key="2">
    <source>
        <dbReference type="EMBL" id="KEQ04766.1"/>
    </source>
</evidence>
<evidence type="ECO:0000313" key="3">
    <source>
        <dbReference type="Proteomes" id="UP000052167"/>
    </source>
</evidence>
<feature type="signal peptide" evidence="1">
    <location>
        <begin position="1"/>
        <end position="22"/>
    </location>
</feature>
<gene>
    <name evidence="2" type="ORF">GV68_12315</name>
</gene>
<dbReference type="OrthoDB" id="8067489at2"/>
<keyword evidence="3" id="KW-1185">Reference proteome</keyword>
<protein>
    <recommendedName>
        <fullName evidence="4">Nuclease</fullName>
    </recommendedName>
</protein>
<evidence type="ECO:0000256" key="1">
    <source>
        <dbReference type="SAM" id="SignalP"/>
    </source>
</evidence>
<dbReference type="Proteomes" id="UP000052167">
    <property type="component" value="Unassembled WGS sequence"/>
</dbReference>
<dbReference type="AlphaFoldDB" id="A0A922NWT0"/>
<feature type="chain" id="PRO_5037226402" description="Nuclease" evidence="1">
    <location>
        <begin position="23"/>
        <end position="203"/>
    </location>
</feature>
<keyword evidence="1" id="KW-0732">Signal</keyword>
<proteinExistence type="predicted"/>
<dbReference type="RefSeq" id="WP_037164601.1">
    <property type="nucleotide sequence ID" value="NZ_JOKI01000006.1"/>
</dbReference>
<name>A0A922NWT0_9HYPH</name>